<comment type="similarity">
    <text evidence="2">Belongs to the sulfatase family.</text>
</comment>
<dbReference type="Gene3D" id="3.30.1120.10">
    <property type="match status" value="1"/>
</dbReference>
<name>A0A517T683_9PLAN</name>
<keyword evidence="4 8" id="KW-0732">Signal</keyword>
<dbReference type="KEGG" id="chya:V22_11090"/>
<feature type="domain" description="Sulfatase N-terminal" evidence="9">
    <location>
        <begin position="25"/>
        <end position="362"/>
    </location>
</feature>
<accession>A0A517T683</accession>
<organism evidence="10 11">
    <name type="scientific">Calycomorphotria hydatis</name>
    <dbReference type="NCBI Taxonomy" id="2528027"/>
    <lineage>
        <taxon>Bacteria</taxon>
        <taxon>Pseudomonadati</taxon>
        <taxon>Planctomycetota</taxon>
        <taxon>Planctomycetia</taxon>
        <taxon>Planctomycetales</taxon>
        <taxon>Planctomycetaceae</taxon>
        <taxon>Calycomorphotria</taxon>
    </lineage>
</organism>
<dbReference type="PANTHER" id="PTHR42693">
    <property type="entry name" value="ARYLSULFATASE FAMILY MEMBER"/>
    <property type="match status" value="1"/>
</dbReference>
<keyword evidence="6" id="KW-0106">Calcium</keyword>
<dbReference type="CDD" id="cd16143">
    <property type="entry name" value="ARS_like"/>
    <property type="match status" value="1"/>
</dbReference>
<feature type="chain" id="PRO_5022239406" evidence="8">
    <location>
        <begin position="22"/>
        <end position="500"/>
    </location>
</feature>
<dbReference type="RefSeq" id="WP_145260539.1">
    <property type="nucleotide sequence ID" value="NZ_CP036316.1"/>
</dbReference>
<sequence precursor="true">MRHASLVIAISAITVSGLAWAEETPNIIIILADDLGYHDLECYGQDIFPTPHTSRLASEGMRFTDAHSPSAVCSPTRYGLLTGTSPFRRYHTSHVLFNGEPLVIGENEPTIASLLKECGYATGVNGKWHLGLGNHVPRDLNQPGRGPQSIGFEESFLVPDGHNMFPRYYMKNGEVLGGVVPPFESSPQLIDRLGYKLVDHQQIGNWPDRRPDEEISQSLEKAAIAFIKRHQSEKFFLYFPTCSIHFPITPGAEYQGKSGIGPYGDFVMEFDGTVGKVMKTLEELHLEENTLLIVTSDNGGYAKSGNSGHRPTSPWRGAKDSSWEGGHRVPMIVRWSQKIPRATVCDQLISLLDLTATCVALAESQLPEDAALDSFDFSPVFEGHTNVTPIRSSLLAGKRGMVTLSIRQDHWKLIKNTQTGHTELYNLKADPGESKNLATTNPQKTNQLARMLEEYFTAGATRATAKSAGKPLREIFKEKATRNRELLPRPLLPSPQPNDQ</sequence>
<dbReference type="AlphaFoldDB" id="A0A517T683"/>
<dbReference type="PANTHER" id="PTHR42693:SF42">
    <property type="entry name" value="ARYLSULFATASE G"/>
    <property type="match status" value="1"/>
</dbReference>
<evidence type="ECO:0000256" key="7">
    <source>
        <dbReference type="SAM" id="MobiDB-lite"/>
    </source>
</evidence>
<evidence type="ECO:0000313" key="11">
    <source>
        <dbReference type="Proteomes" id="UP000319976"/>
    </source>
</evidence>
<feature type="signal peptide" evidence="8">
    <location>
        <begin position="1"/>
        <end position="21"/>
    </location>
</feature>
<dbReference type="Pfam" id="PF00884">
    <property type="entry name" value="Sulfatase"/>
    <property type="match status" value="1"/>
</dbReference>
<dbReference type="OrthoDB" id="5901192at2"/>
<protein>
    <submittedName>
        <fullName evidence="10">Arylsulfatase</fullName>
        <ecNumber evidence="10">3.1.6.1</ecNumber>
    </submittedName>
</protein>
<evidence type="ECO:0000256" key="6">
    <source>
        <dbReference type="ARBA" id="ARBA00022837"/>
    </source>
</evidence>
<dbReference type="GO" id="GO:0046872">
    <property type="term" value="F:metal ion binding"/>
    <property type="evidence" value="ECO:0007669"/>
    <property type="project" value="UniProtKB-KW"/>
</dbReference>
<evidence type="ECO:0000256" key="1">
    <source>
        <dbReference type="ARBA" id="ARBA00001913"/>
    </source>
</evidence>
<keyword evidence="3" id="KW-0479">Metal-binding</keyword>
<evidence type="ECO:0000256" key="3">
    <source>
        <dbReference type="ARBA" id="ARBA00022723"/>
    </source>
</evidence>
<evidence type="ECO:0000256" key="2">
    <source>
        <dbReference type="ARBA" id="ARBA00008779"/>
    </source>
</evidence>
<evidence type="ECO:0000256" key="8">
    <source>
        <dbReference type="SAM" id="SignalP"/>
    </source>
</evidence>
<dbReference type="GO" id="GO:0004065">
    <property type="term" value="F:arylsulfatase activity"/>
    <property type="evidence" value="ECO:0007669"/>
    <property type="project" value="UniProtKB-EC"/>
</dbReference>
<dbReference type="EC" id="3.1.6.1" evidence="10"/>
<dbReference type="EMBL" id="CP036316">
    <property type="protein sequence ID" value="QDT63883.1"/>
    <property type="molecule type" value="Genomic_DNA"/>
</dbReference>
<evidence type="ECO:0000256" key="4">
    <source>
        <dbReference type="ARBA" id="ARBA00022729"/>
    </source>
</evidence>
<dbReference type="PROSITE" id="PS00523">
    <property type="entry name" value="SULFATASE_1"/>
    <property type="match status" value="1"/>
</dbReference>
<evidence type="ECO:0000256" key="5">
    <source>
        <dbReference type="ARBA" id="ARBA00022801"/>
    </source>
</evidence>
<proteinExistence type="inferred from homology"/>
<gene>
    <name evidence="10" type="primary">atsA_14</name>
    <name evidence="10" type="ORF">V22_11090</name>
</gene>
<feature type="region of interest" description="Disordered" evidence="7">
    <location>
        <begin position="302"/>
        <end position="322"/>
    </location>
</feature>
<keyword evidence="5 10" id="KW-0378">Hydrolase</keyword>
<dbReference type="InterPro" id="IPR017850">
    <property type="entry name" value="Alkaline_phosphatase_core_sf"/>
</dbReference>
<dbReference type="Proteomes" id="UP000319976">
    <property type="component" value="Chromosome"/>
</dbReference>
<dbReference type="InterPro" id="IPR000917">
    <property type="entry name" value="Sulfatase_N"/>
</dbReference>
<dbReference type="InterPro" id="IPR024607">
    <property type="entry name" value="Sulfatase_CS"/>
</dbReference>
<reference evidence="10 11" key="1">
    <citation type="submission" date="2019-02" db="EMBL/GenBank/DDBJ databases">
        <title>Deep-cultivation of Planctomycetes and their phenomic and genomic characterization uncovers novel biology.</title>
        <authorList>
            <person name="Wiegand S."/>
            <person name="Jogler M."/>
            <person name="Boedeker C."/>
            <person name="Pinto D."/>
            <person name="Vollmers J."/>
            <person name="Rivas-Marin E."/>
            <person name="Kohn T."/>
            <person name="Peeters S.H."/>
            <person name="Heuer A."/>
            <person name="Rast P."/>
            <person name="Oberbeckmann S."/>
            <person name="Bunk B."/>
            <person name="Jeske O."/>
            <person name="Meyerdierks A."/>
            <person name="Storesund J.E."/>
            <person name="Kallscheuer N."/>
            <person name="Luecker S."/>
            <person name="Lage O.M."/>
            <person name="Pohl T."/>
            <person name="Merkel B.J."/>
            <person name="Hornburger P."/>
            <person name="Mueller R.-W."/>
            <person name="Bruemmer F."/>
            <person name="Labrenz M."/>
            <person name="Spormann A.M."/>
            <person name="Op den Camp H."/>
            <person name="Overmann J."/>
            <person name="Amann R."/>
            <person name="Jetten M.S.M."/>
            <person name="Mascher T."/>
            <person name="Medema M.H."/>
            <person name="Devos D.P."/>
            <person name="Kaster A.-K."/>
            <person name="Ovreas L."/>
            <person name="Rohde M."/>
            <person name="Galperin M.Y."/>
            <person name="Jogler C."/>
        </authorList>
    </citation>
    <scope>NUCLEOTIDE SEQUENCE [LARGE SCALE GENOMIC DNA]</scope>
    <source>
        <strain evidence="10 11">V22</strain>
    </source>
</reference>
<keyword evidence="11" id="KW-1185">Reference proteome</keyword>
<feature type="region of interest" description="Disordered" evidence="7">
    <location>
        <begin position="462"/>
        <end position="500"/>
    </location>
</feature>
<dbReference type="Gene3D" id="3.40.720.10">
    <property type="entry name" value="Alkaline Phosphatase, subunit A"/>
    <property type="match status" value="1"/>
</dbReference>
<feature type="compositionally biased region" description="Basic and acidic residues" evidence="7">
    <location>
        <begin position="471"/>
        <end position="487"/>
    </location>
</feature>
<evidence type="ECO:0000313" key="10">
    <source>
        <dbReference type="EMBL" id="QDT63883.1"/>
    </source>
</evidence>
<evidence type="ECO:0000259" key="9">
    <source>
        <dbReference type="Pfam" id="PF00884"/>
    </source>
</evidence>
<dbReference type="SUPFAM" id="SSF53649">
    <property type="entry name" value="Alkaline phosphatase-like"/>
    <property type="match status" value="1"/>
</dbReference>
<comment type="cofactor">
    <cofactor evidence="1">
        <name>Ca(2+)</name>
        <dbReference type="ChEBI" id="CHEBI:29108"/>
    </cofactor>
</comment>
<feature type="compositionally biased region" description="Pro residues" evidence="7">
    <location>
        <begin position="490"/>
        <end position="500"/>
    </location>
</feature>
<dbReference type="InterPro" id="IPR050738">
    <property type="entry name" value="Sulfatase"/>
</dbReference>